<dbReference type="InterPro" id="IPR044152">
    <property type="entry name" value="YqjM-like"/>
</dbReference>
<name>A0A2B7XWY5_9EURO</name>
<dbReference type="Pfam" id="PF00724">
    <property type="entry name" value="Oxidored_FMN"/>
    <property type="match status" value="1"/>
</dbReference>
<sequence length="420" mass="45965">MPAEKIIRNEAAPGVSYFTPAQSPPSGTAADPQSDGRKPPKLFQPLKVRGVTFQNRIGLSPLCQYSAQDGHLTDWHMAHLGGIASRGPGFTMVEATAVVPEGRISPEDSGLWKDSQIEPLRRVVEFAHSQNQIIGIQIAHAGRKASSLAPFLAANDVATEEANGWPDNVKGPSDIPYWPRLAQPKAMTNQDIEDVKQAWGAAVRRAVKAGVDYIEIHNAHGYLLFSFLSPVSNNRTDEYGGSFENRIRLSSEIITITRQNMPENMPLFLRISASDWLEESRPDLESWKSEDTVRFAKILAEKGEVDLLDVSSGGNHPDQKIVTGPCFQAHFAHAVKAAVGDKLLVSSVGTINNGVDANGLLEKGLDVVMVGRLFQKNPAAVWQFAEDLGTEIKIANQIGWGFGMRGPQAFLKMKKREEKI</sequence>
<dbReference type="AlphaFoldDB" id="A0A2B7XWY5"/>
<organism evidence="8 9">
    <name type="scientific">Helicocarpus griseus UAMH5409</name>
    <dbReference type="NCBI Taxonomy" id="1447875"/>
    <lineage>
        <taxon>Eukaryota</taxon>
        <taxon>Fungi</taxon>
        <taxon>Dikarya</taxon>
        <taxon>Ascomycota</taxon>
        <taxon>Pezizomycotina</taxon>
        <taxon>Eurotiomycetes</taxon>
        <taxon>Eurotiomycetidae</taxon>
        <taxon>Onygenales</taxon>
        <taxon>Ajellomycetaceae</taxon>
        <taxon>Helicocarpus</taxon>
    </lineage>
</organism>
<gene>
    <name evidence="8" type="ORF">AJ79_03717</name>
</gene>
<dbReference type="SUPFAM" id="SSF51395">
    <property type="entry name" value="FMN-linked oxidoreductases"/>
    <property type="match status" value="1"/>
</dbReference>
<evidence type="ECO:0000256" key="5">
    <source>
        <dbReference type="ARBA" id="ARBA00023002"/>
    </source>
</evidence>
<evidence type="ECO:0000256" key="4">
    <source>
        <dbReference type="ARBA" id="ARBA00022857"/>
    </source>
</evidence>
<evidence type="ECO:0000256" key="1">
    <source>
        <dbReference type="ARBA" id="ARBA00001917"/>
    </source>
</evidence>
<comment type="cofactor">
    <cofactor evidence="1">
        <name>FMN</name>
        <dbReference type="ChEBI" id="CHEBI:58210"/>
    </cofactor>
</comment>
<dbReference type="CDD" id="cd02932">
    <property type="entry name" value="OYE_YqiM_FMN"/>
    <property type="match status" value="1"/>
</dbReference>
<dbReference type="Gene3D" id="3.20.20.70">
    <property type="entry name" value="Aldolase class I"/>
    <property type="match status" value="1"/>
</dbReference>
<dbReference type="STRING" id="1447875.A0A2B7XWY5"/>
<evidence type="ECO:0000256" key="6">
    <source>
        <dbReference type="SAM" id="MobiDB-lite"/>
    </source>
</evidence>
<dbReference type="InterPro" id="IPR013785">
    <property type="entry name" value="Aldolase_TIM"/>
</dbReference>
<dbReference type="PANTHER" id="PTHR43303:SF4">
    <property type="entry name" value="NADPH DEHYDROGENASE C23G7.10C-RELATED"/>
    <property type="match status" value="1"/>
</dbReference>
<evidence type="ECO:0000313" key="8">
    <source>
        <dbReference type="EMBL" id="PGH13303.1"/>
    </source>
</evidence>
<proteinExistence type="predicted"/>
<reference evidence="8 9" key="1">
    <citation type="submission" date="2017-10" db="EMBL/GenBank/DDBJ databases">
        <title>Comparative genomics in systemic dimorphic fungi from Ajellomycetaceae.</title>
        <authorList>
            <person name="Munoz J.F."/>
            <person name="Mcewen J.G."/>
            <person name="Clay O.K."/>
            <person name="Cuomo C.A."/>
        </authorList>
    </citation>
    <scope>NUCLEOTIDE SEQUENCE [LARGE SCALE GENOMIC DNA]</scope>
    <source>
        <strain evidence="8 9">UAMH5409</strain>
    </source>
</reference>
<dbReference type="PANTHER" id="PTHR43303">
    <property type="entry name" value="NADPH DEHYDROGENASE C23G7.10C-RELATED"/>
    <property type="match status" value="1"/>
</dbReference>
<dbReference type="OrthoDB" id="72788at2759"/>
<protein>
    <recommendedName>
        <fullName evidence="7">NADH:flavin oxidoreductase/NADH oxidase N-terminal domain-containing protein</fullName>
    </recommendedName>
</protein>
<dbReference type="GO" id="GO:0010181">
    <property type="term" value="F:FMN binding"/>
    <property type="evidence" value="ECO:0007669"/>
    <property type="project" value="InterPro"/>
</dbReference>
<dbReference type="Proteomes" id="UP000223968">
    <property type="component" value="Unassembled WGS sequence"/>
</dbReference>
<keyword evidence="3" id="KW-0288">FMN</keyword>
<keyword evidence="9" id="KW-1185">Reference proteome</keyword>
<keyword evidence="4" id="KW-0521">NADP</keyword>
<dbReference type="InterPro" id="IPR001155">
    <property type="entry name" value="OxRdtase_FMN_N"/>
</dbReference>
<dbReference type="GO" id="GO:0003959">
    <property type="term" value="F:NADPH dehydrogenase activity"/>
    <property type="evidence" value="ECO:0007669"/>
    <property type="project" value="InterPro"/>
</dbReference>
<feature type="region of interest" description="Disordered" evidence="6">
    <location>
        <begin position="12"/>
        <end position="41"/>
    </location>
</feature>
<evidence type="ECO:0000259" key="7">
    <source>
        <dbReference type="Pfam" id="PF00724"/>
    </source>
</evidence>
<dbReference type="GO" id="GO:0050661">
    <property type="term" value="F:NADP binding"/>
    <property type="evidence" value="ECO:0007669"/>
    <property type="project" value="InterPro"/>
</dbReference>
<evidence type="ECO:0000256" key="2">
    <source>
        <dbReference type="ARBA" id="ARBA00022630"/>
    </source>
</evidence>
<accession>A0A2B7XWY5</accession>
<comment type="caution">
    <text evidence="8">The sequence shown here is derived from an EMBL/GenBank/DDBJ whole genome shotgun (WGS) entry which is preliminary data.</text>
</comment>
<keyword evidence="2" id="KW-0285">Flavoprotein</keyword>
<feature type="domain" description="NADH:flavin oxidoreductase/NADH oxidase N-terminal" evidence="7">
    <location>
        <begin position="41"/>
        <end position="387"/>
    </location>
</feature>
<dbReference type="EMBL" id="PDNB01000047">
    <property type="protein sequence ID" value="PGH13303.1"/>
    <property type="molecule type" value="Genomic_DNA"/>
</dbReference>
<evidence type="ECO:0000313" key="9">
    <source>
        <dbReference type="Proteomes" id="UP000223968"/>
    </source>
</evidence>
<keyword evidence="5" id="KW-0560">Oxidoreductase</keyword>
<evidence type="ECO:0000256" key="3">
    <source>
        <dbReference type="ARBA" id="ARBA00022643"/>
    </source>
</evidence>